<dbReference type="STRING" id="71139.A0A059BMF5"/>
<evidence type="ECO:0000256" key="2">
    <source>
        <dbReference type="ARBA" id="ARBA00022528"/>
    </source>
</evidence>
<dbReference type="GO" id="GO:0009055">
    <property type="term" value="F:electron transfer activity"/>
    <property type="evidence" value="ECO:0007669"/>
    <property type="project" value="EnsemblPlants"/>
</dbReference>
<organism evidence="8">
    <name type="scientific">Eucalyptus grandis</name>
    <name type="common">Flooded gum</name>
    <dbReference type="NCBI Taxonomy" id="71139"/>
    <lineage>
        <taxon>Eukaryota</taxon>
        <taxon>Viridiplantae</taxon>
        <taxon>Streptophyta</taxon>
        <taxon>Embryophyta</taxon>
        <taxon>Tracheophyta</taxon>
        <taxon>Spermatophyta</taxon>
        <taxon>Magnoliopsida</taxon>
        <taxon>eudicotyledons</taxon>
        <taxon>Gunneridae</taxon>
        <taxon>Pentapetalae</taxon>
        <taxon>rosids</taxon>
        <taxon>malvids</taxon>
        <taxon>Myrtales</taxon>
        <taxon>Myrtaceae</taxon>
        <taxon>Myrtoideae</taxon>
        <taxon>Eucalypteae</taxon>
        <taxon>Eucalyptus</taxon>
    </lineage>
</organism>
<accession>A0A059BMF5</accession>
<dbReference type="OMA" id="IYMANVG"/>
<dbReference type="PANTHER" id="PTHR33399:SF2">
    <property type="entry name" value="PHOTOSYNTHETIC NDH SUBUNIT OF LUMENAL LOCATION 3, CHLOROPLASTIC"/>
    <property type="match status" value="1"/>
</dbReference>
<keyword evidence="3" id="KW-0934">Plastid</keyword>
<dbReference type="AlphaFoldDB" id="A0A059BMF5"/>
<dbReference type="GO" id="GO:0009507">
    <property type="term" value="C:chloroplast"/>
    <property type="evidence" value="ECO:0000318"/>
    <property type="project" value="GO_Central"/>
</dbReference>
<dbReference type="GO" id="GO:0009344">
    <property type="term" value="C:nitrite reductase complex [NAD(P)H]"/>
    <property type="evidence" value="ECO:0007669"/>
    <property type="project" value="EnsemblPlants"/>
</dbReference>
<dbReference type="Pfam" id="PF05757">
    <property type="entry name" value="PsbQ"/>
    <property type="match status" value="1"/>
</dbReference>
<proteinExistence type="inferred from homology"/>
<dbReference type="EMBL" id="KK198758">
    <property type="protein sequence ID" value="KCW67214.1"/>
    <property type="molecule type" value="Genomic_DNA"/>
</dbReference>
<evidence type="ECO:0000256" key="4">
    <source>
        <dbReference type="ARBA" id="ARBA00022946"/>
    </source>
</evidence>
<dbReference type="InParanoid" id="A0A059BMF5"/>
<evidence type="ECO:0000256" key="7">
    <source>
        <dbReference type="ARBA" id="ARBA00035649"/>
    </source>
</evidence>
<evidence type="ECO:0008006" key="9">
    <source>
        <dbReference type="Google" id="ProtNLM"/>
    </source>
</evidence>
<gene>
    <name evidence="8" type="ORF">EUGRSUZ_F00997</name>
</gene>
<keyword evidence="2" id="KW-0150">Chloroplast</keyword>
<keyword evidence="6" id="KW-0472">Membrane</keyword>
<dbReference type="SUPFAM" id="SSF101112">
    <property type="entry name" value="Oxygen-evolving enhancer protein 3"/>
    <property type="match status" value="1"/>
</dbReference>
<comment type="similarity">
    <text evidence="7">Belongs to the PsbQ family.</text>
</comment>
<evidence type="ECO:0000256" key="6">
    <source>
        <dbReference type="ARBA" id="ARBA00023136"/>
    </source>
</evidence>
<protein>
    <recommendedName>
        <fullName evidence="9">Photosynthetic NDH subunit of lumenal location 3, chloroplastic</fullName>
    </recommendedName>
</protein>
<dbReference type="FunFam" id="1.20.120.290:FF:000003">
    <property type="entry name" value="Photosynthetic NDH subunit of lumenal location 3, chloroplastic"/>
    <property type="match status" value="1"/>
</dbReference>
<dbReference type="GO" id="GO:0005509">
    <property type="term" value="F:calcium ion binding"/>
    <property type="evidence" value="ECO:0007669"/>
    <property type="project" value="InterPro"/>
</dbReference>
<dbReference type="PANTHER" id="PTHR33399">
    <property type="entry name" value="OXYGEN-EVOLVING ENHANCER PROTEIN 3-1, CHLOROPLASTIC"/>
    <property type="match status" value="1"/>
</dbReference>
<dbReference type="GO" id="GO:0019898">
    <property type="term" value="C:extrinsic component of membrane"/>
    <property type="evidence" value="ECO:0007669"/>
    <property type="project" value="InterPro"/>
</dbReference>
<name>A0A059BMF5_EUCGR</name>
<reference evidence="8" key="1">
    <citation type="submission" date="2013-07" db="EMBL/GenBank/DDBJ databases">
        <title>The genome of Eucalyptus grandis.</title>
        <authorList>
            <person name="Schmutz J."/>
            <person name="Hayes R."/>
            <person name="Myburg A."/>
            <person name="Tuskan G."/>
            <person name="Grattapaglia D."/>
            <person name="Rokhsar D.S."/>
        </authorList>
    </citation>
    <scope>NUCLEOTIDE SEQUENCE</scope>
    <source>
        <tissue evidence="8">Leaf extractions</tissue>
    </source>
</reference>
<evidence type="ECO:0000256" key="5">
    <source>
        <dbReference type="ARBA" id="ARBA00023078"/>
    </source>
</evidence>
<dbReference type="InterPro" id="IPR023222">
    <property type="entry name" value="PsbQ-like_dom_sf"/>
</dbReference>
<evidence type="ECO:0000256" key="3">
    <source>
        <dbReference type="ARBA" id="ARBA00022640"/>
    </source>
</evidence>
<dbReference type="FunCoup" id="A0A059BMF5">
    <property type="interactions" value="972"/>
</dbReference>
<dbReference type="GO" id="GO:0009654">
    <property type="term" value="C:photosystem II oxygen evolving complex"/>
    <property type="evidence" value="ECO:0007669"/>
    <property type="project" value="InterPro"/>
</dbReference>
<dbReference type="eggNOG" id="ENOG502QVCH">
    <property type="taxonomic scope" value="Eukaryota"/>
</dbReference>
<dbReference type="InterPro" id="IPR054099">
    <property type="entry name" value="PSII_PsbQ_pln"/>
</dbReference>
<evidence type="ECO:0000313" key="8">
    <source>
        <dbReference type="EMBL" id="KCW67214.1"/>
    </source>
</evidence>
<dbReference type="InterPro" id="IPR008797">
    <property type="entry name" value="PSII_PsbQ"/>
</dbReference>
<dbReference type="GO" id="GO:0009535">
    <property type="term" value="C:chloroplast thylakoid membrane"/>
    <property type="evidence" value="ECO:0007669"/>
    <property type="project" value="UniProtKB-SubCell"/>
</dbReference>
<keyword evidence="5" id="KW-0793">Thylakoid</keyword>
<dbReference type="Gene3D" id="1.20.120.290">
    <property type="entry name" value="Oxygen-evolving enhancer protein 3 (PsbQ), four-helix up-down bundle"/>
    <property type="match status" value="1"/>
</dbReference>
<sequence length="275" mass="30436">MTEPSPLRGYHSGGHEQAALFQTDITEIQKHNLVSLLHFPLQSVPSSIPTKSMEGLANLNGLSKTLLSPVLALLSRRAARKRLTVNEHLGLTSDNLQEPHLTLQTSRRTALGLTSVALVGSLGSGLALAEDNGYWLTGPIPVPPIYNKIANEKTGTRSFVRNGIYIADIKVKGSMFRLRKYAFDLLALGDLIGKDVLNYVRKYLRLKGTVMYYDFDKVISAASASDKQPLTDLANRLFDDFEKLEDAAKKEDLPETQSCYQDTSIILQEVMDRMA</sequence>
<dbReference type="GO" id="GO:0009767">
    <property type="term" value="P:photosynthetic electron transport chain"/>
    <property type="evidence" value="ECO:0000318"/>
    <property type="project" value="GO_Central"/>
</dbReference>
<evidence type="ECO:0000256" key="1">
    <source>
        <dbReference type="ARBA" id="ARBA00004622"/>
    </source>
</evidence>
<keyword evidence="4" id="KW-0809">Transit peptide</keyword>
<comment type="subcellular location">
    <subcellularLocation>
        <location evidence="1">Plastid</location>
        <location evidence="1">Chloroplast thylakoid membrane</location>
        <topology evidence="1">Peripheral membrane protein</topology>
        <orientation evidence="1">Lumenal side</orientation>
    </subcellularLocation>
</comment>
<dbReference type="Gramene" id="KCW67214">
    <property type="protein sequence ID" value="KCW67214"/>
    <property type="gene ID" value="EUGRSUZ_F00997"/>
</dbReference>